<feature type="chain" id="PRO_5011817114" evidence="2">
    <location>
        <begin position="40"/>
        <end position="507"/>
    </location>
</feature>
<evidence type="ECO:0000256" key="1">
    <source>
        <dbReference type="ARBA" id="ARBA00007613"/>
    </source>
</evidence>
<protein>
    <submittedName>
        <fullName evidence="4">RND transporter</fullName>
    </submittedName>
</protein>
<dbReference type="OrthoDB" id="9770517at2"/>
<keyword evidence="2" id="KW-0564">Palmitate</keyword>
<keyword evidence="2" id="KW-0449">Lipoprotein</keyword>
<name>A0A261S4E4_9BORD</name>
<reference evidence="5" key="1">
    <citation type="submission" date="2017-05" db="EMBL/GenBank/DDBJ databases">
        <title>Complete and WGS of Bordetella genogroups.</title>
        <authorList>
            <person name="Spilker T."/>
            <person name="Lipuma J."/>
        </authorList>
    </citation>
    <scope>NUCLEOTIDE SEQUENCE [LARGE SCALE GENOMIC DNA]</scope>
    <source>
        <strain evidence="5">AU16122</strain>
    </source>
</reference>
<dbReference type="Gene3D" id="1.20.1600.10">
    <property type="entry name" value="Outer membrane efflux proteins (OEP)"/>
    <property type="match status" value="1"/>
</dbReference>
<comment type="subcellular location">
    <subcellularLocation>
        <location evidence="2">Cell membrane</location>
        <topology evidence="2">Lipid-anchor</topology>
    </subcellularLocation>
</comment>
<dbReference type="NCBIfam" id="TIGR01845">
    <property type="entry name" value="outer_NodT"/>
    <property type="match status" value="1"/>
</dbReference>
<evidence type="ECO:0000256" key="3">
    <source>
        <dbReference type="SAM" id="Coils"/>
    </source>
</evidence>
<sequence>MTTSFCPPPRPSGRPRIPSRPACTGAALAAILACVLALAGCAAGPDYARPTMPVPTAYSEAGPWKTATPGRVDADGRWWTAFQDPVLDGLIAQANEANQNIALAAAQYRQARAAADAARAAFWPTAGISVSGDRARTLSNGVSRLGNAHAIGLDVSWEPDLWGAVRRSVEAGNASAQASAAQLAAARLSIQATLAQDYLQLRVTDQEKALYARTLDAYERALKLTRSQYAAGVALRSDVALAEATLSTTRAQAIDLEQQRRQLQHAIAILTGRAPADFTLPEDPAWRPALPQAPVGLPSELLERRPDIATAEREAAAANANIGVARAAYFPSLVLSASGGFSGGGFGPWFATPGRIWSLGAALAETLFDGGLRAARDAQAVAAYDAAVAQYKQTVLGGFQEVEDNLATLRVLADESQAQDQAVTASRLAEQLALSQYRAGTVTYLNVVTAQNLTLSNERGAAQLLGRQLVASVALIKATGGGWSAAQLDAAPVASATAAPAGPTQPD</sequence>
<dbReference type="AlphaFoldDB" id="A0A261S4E4"/>
<organism evidence="4 5">
    <name type="scientific">Bordetella genomosp. 10</name>
    <dbReference type="NCBI Taxonomy" id="1416804"/>
    <lineage>
        <taxon>Bacteria</taxon>
        <taxon>Pseudomonadati</taxon>
        <taxon>Pseudomonadota</taxon>
        <taxon>Betaproteobacteria</taxon>
        <taxon>Burkholderiales</taxon>
        <taxon>Alcaligenaceae</taxon>
        <taxon>Bordetella</taxon>
    </lineage>
</organism>
<proteinExistence type="inferred from homology"/>
<comment type="similarity">
    <text evidence="1 2">Belongs to the outer membrane factor (OMF) (TC 1.B.17) family.</text>
</comment>
<feature type="coiled-coil region" evidence="3">
    <location>
        <begin position="246"/>
        <end position="273"/>
    </location>
</feature>
<comment type="caution">
    <text evidence="4">The sequence shown here is derived from an EMBL/GenBank/DDBJ whole genome shotgun (WGS) entry which is preliminary data.</text>
</comment>
<accession>A0A261S4E4</accession>
<gene>
    <name evidence="4" type="ORF">CAL29_30960</name>
</gene>
<feature type="coiled-coil region" evidence="3">
    <location>
        <begin position="87"/>
        <end position="114"/>
    </location>
</feature>
<keyword evidence="2" id="KW-1134">Transmembrane beta strand</keyword>
<feature type="signal peptide" evidence="2">
    <location>
        <begin position="1"/>
        <end position="39"/>
    </location>
</feature>
<keyword evidence="3" id="KW-0175">Coiled coil</keyword>
<dbReference type="InterPro" id="IPR010131">
    <property type="entry name" value="MdtP/NodT-like"/>
</dbReference>
<keyword evidence="2" id="KW-0732">Signal</keyword>
<dbReference type="Pfam" id="PF02321">
    <property type="entry name" value="OEP"/>
    <property type="match status" value="2"/>
</dbReference>
<dbReference type="PANTHER" id="PTHR30203">
    <property type="entry name" value="OUTER MEMBRANE CATION EFFLUX PROTEIN"/>
    <property type="match status" value="1"/>
</dbReference>
<dbReference type="GO" id="GO:0005886">
    <property type="term" value="C:plasma membrane"/>
    <property type="evidence" value="ECO:0007669"/>
    <property type="project" value="UniProtKB-SubCell"/>
</dbReference>
<dbReference type="EMBL" id="NEVM01000005">
    <property type="protein sequence ID" value="OZI32238.1"/>
    <property type="molecule type" value="Genomic_DNA"/>
</dbReference>
<dbReference type="InterPro" id="IPR003423">
    <property type="entry name" value="OMP_efflux"/>
</dbReference>
<evidence type="ECO:0000313" key="5">
    <source>
        <dbReference type="Proteomes" id="UP000216020"/>
    </source>
</evidence>
<keyword evidence="2" id="KW-0472">Membrane</keyword>
<keyword evidence="2" id="KW-0812">Transmembrane</keyword>
<dbReference type="SUPFAM" id="SSF56954">
    <property type="entry name" value="Outer membrane efflux proteins (OEP)"/>
    <property type="match status" value="1"/>
</dbReference>
<keyword evidence="5" id="KW-1185">Reference proteome</keyword>
<dbReference type="Proteomes" id="UP000216020">
    <property type="component" value="Unassembled WGS sequence"/>
</dbReference>
<dbReference type="RefSeq" id="WP_094856634.1">
    <property type="nucleotide sequence ID" value="NZ_NEVM01000005.1"/>
</dbReference>
<dbReference type="PANTHER" id="PTHR30203:SF33">
    <property type="entry name" value="BLR4455 PROTEIN"/>
    <property type="match status" value="1"/>
</dbReference>
<evidence type="ECO:0000313" key="4">
    <source>
        <dbReference type="EMBL" id="OZI32238.1"/>
    </source>
</evidence>
<dbReference type="GO" id="GO:0015562">
    <property type="term" value="F:efflux transmembrane transporter activity"/>
    <property type="evidence" value="ECO:0007669"/>
    <property type="project" value="InterPro"/>
</dbReference>
<dbReference type="Gene3D" id="2.20.200.10">
    <property type="entry name" value="Outer membrane efflux proteins (OEP)"/>
    <property type="match status" value="1"/>
</dbReference>
<evidence type="ECO:0000256" key="2">
    <source>
        <dbReference type="RuleBase" id="RU362097"/>
    </source>
</evidence>